<dbReference type="CDD" id="cd14481">
    <property type="entry name" value="SPX_AtSPX1_like"/>
    <property type="match status" value="1"/>
</dbReference>
<evidence type="ECO:0000313" key="3">
    <source>
        <dbReference type="EMBL" id="CAJ1947003.1"/>
    </source>
</evidence>
<dbReference type="PROSITE" id="PS51382">
    <property type="entry name" value="SPX"/>
    <property type="match status" value="1"/>
</dbReference>
<feature type="region of interest" description="Disordered" evidence="1">
    <location>
        <begin position="280"/>
        <end position="312"/>
    </location>
</feature>
<keyword evidence="4" id="KW-1185">Reference proteome</keyword>
<reference evidence="3" key="1">
    <citation type="submission" date="2023-10" db="EMBL/GenBank/DDBJ databases">
        <authorList>
            <person name="Domelevo Entfellner J.-B."/>
        </authorList>
    </citation>
    <scope>NUCLEOTIDE SEQUENCE</scope>
</reference>
<dbReference type="Proteomes" id="UP001189624">
    <property type="component" value="Chromosome 4"/>
</dbReference>
<dbReference type="GO" id="GO:0070417">
    <property type="term" value="P:cellular response to cold"/>
    <property type="evidence" value="ECO:0007669"/>
    <property type="project" value="EnsemblPlants"/>
</dbReference>
<gene>
    <name evidence="3" type="ORF">AYBTSS11_LOCUS12430</name>
</gene>
<name>A0AA86VHY7_9FABA</name>
<proteinExistence type="predicted"/>
<feature type="compositionally biased region" description="Polar residues" evidence="1">
    <location>
        <begin position="286"/>
        <end position="296"/>
    </location>
</feature>
<evidence type="ECO:0000259" key="2">
    <source>
        <dbReference type="PROSITE" id="PS51382"/>
    </source>
</evidence>
<accession>A0AA86VHY7</accession>
<dbReference type="InterPro" id="IPR004331">
    <property type="entry name" value="SPX_dom"/>
</dbReference>
<protein>
    <recommendedName>
        <fullName evidence="2">SPX domain-containing protein</fullName>
    </recommendedName>
</protein>
<feature type="compositionally biased region" description="Basic and acidic residues" evidence="1">
    <location>
        <begin position="302"/>
        <end position="312"/>
    </location>
</feature>
<organism evidence="3 4">
    <name type="scientific">Sphenostylis stenocarpa</name>
    <dbReference type="NCBI Taxonomy" id="92480"/>
    <lineage>
        <taxon>Eukaryota</taxon>
        <taxon>Viridiplantae</taxon>
        <taxon>Streptophyta</taxon>
        <taxon>Embryophyta</taxon>
        <taxon>Tracheophyta</taxon>
        <taxon>Spermatophyta</taxon>
        <taxon>Magnoliopsida</taxon>
        <taxon>eudicotyledons</taxon>
        <taxon>Gunneridae</taxon>
        <taxon>Pentapetalae</taxon>
        <taxon>rosids</taxon>
        <taxon>fabids</taxon>
        <taxon>Fabales</taxon>
        <taxon>Fabaceae</taxon>
        <taxon>Papilionoideae</taxon>
        <taxon>50 kb inversion clade</taxon>
        <taxon>NPAAA clade</taxon>
        <taxon>indigoferoid/millettioid clade</taxon>
        <taxon>Phaseoleae</taxon>
        <taxon>Sphenostylis</taxon>
    </lineage>
</organism>
<dbReference type="GO" id="GO:0016036">
    <property type="term" value="P:cellular response to phosphate starvation"/>
    <property type="evidence" value="ECO:0007669"/>
    <property type="project" value="InterPro"/>
</dbReference>
<dbReference type="PANTHER" id="PTHR45978:SF7">
    <property type="entry name" value="SPX DOMAIN-CONTAINING PROTEIN 4"/>
    <property type="match status" value="1"/>
</dbReference>
<dbReference type="Pfam" id="PF03105">
    <property type="entry name" value="SPX"/>
    <property type="match status" value="3"/>
</dbReference>
<evidence type="ECO:0000256" key="1">
    <source>
        <dbReference type="SAM" id="MobiDB-lite"/>
    </source>
</evidence>
<sequence>MKFGKEFKTHLEETIPEWRDKFLCYKPLKKLLKHHLPSTTTTRTTPPINLPLHLLQQPSSPQLLQAWFVRILNEELEKFNDFYVDKEEEFVIRFQELKERLERLKDKSSQREMYTSDCEFSEEMMDIRRDLVTIHGEMVLLKNYSSLNFAGLIKILKKYDKRTGGLLRLPFTQFVLRQPFFTTESLTRLVRECEENLELLFPLQAEVIQSIPPPENPARPPVDSAPNALPEPSSTLGEETMYIYRSTLAAMRAIKGLQKASSTSNPFSFSSLFSNQDGDGTGAITAENSAANSPVTLLNEESIAKEGGADSV</sequence>
<dbReference type="EMBL" id="OY731401">
    <property type="protein sequence ID" value="CAJ1947003.1"/>
    <property type="molecule type" value="Genomic_DNA"/>
</dbReference>
<dbReference type="PANTHER" id="PTHR45978">
    <property type="entry name" value="SPX DOMAIN-CONTAINING PROTEIN 3"/>
    <property type="match status" value="1"/>
</dbReference>
<dbReference type="InterPro" id="IPR031142">
    <property type="entry name" value="SPX_prot"/>
</dbReference>
<dbReference type="Gramene" id="rna-AYBTSS11_LOCUS12430">
    <property type="protein sequence ID" value="CAJ1947003.1"/>
    <property type="gene ID" value="gene-AYBTSS11_LOCUS12430"/>
</dbReference>
<feature type="domain" description="SPX" evidence="2">
    <location>
        <begin position="1"/>
        <end position="173"/>
    </location>
</feature>
<feature type="compositionally biased region" description="Pro residues" evidence="1">
    <location>
        <begin position="211"/>
        <end position="220"/>
    </location>
</feature>
<evidence type="ECO:0000313" key="4">
    <source>
        <dbReference type="Proteomes" id="UP001189624"/>
    </source>
</evidence>
<feature type="region of interest" description="Disordered" evidence="1">
    <location>
        <begin position="211"/>
        <end position="236"/>
    </location>
</feature>
<dbReference type="AlphaFoldDB" id="A0AA86VHY7"/>